<dbReference type="EMBL" id="OX365762">
    <property type="protein sequence ID" value="CAI4038824.1"/>
    <property type="molecule type" value="Genomic_DNA"/>
</dbReference>
<name>A0AA35NGG7_SACMI</name>
<keyword evidence="5 14" id="KW-0833">Ubl conjugation pathway</keyword>
<dbReference type="PROSITE" id="PS00183">
    <property type="entry name" value="UBC_1"/>
    <property type="match status" value="1"/>
</dbReference>
<keyword evidence="3" id="KW-0808">Transferase</keyword>
<reference evidence="16" key="1">
    <citation type="submission" date="2022-10" db="EMBL/GenBank/DDBJ databases">
        <authorList>
            <person name="Byrne P K."/>
        </authorList>
    </citation>
    <scope>NUCLEOTIDE SEQUENCE</scope>
    <source>
        <strain evidence="16">IFO1815</strain>
    </source>
</reference>
<dbReference type="FunFam" id="3.10.110.10:FF:000096">
    <property type="entry name" value="Ubiquitin-conjugating enzyme E2-21 kDa"/>
    <property type="match status" value="1"/>
</dbReference>
<keyword evidence="17" id="KW-1185">Reference proteome</keyword>
<dbReference type="Proteomes" id="UP001161438">
    <property type="component" value="Chromosome 6"/>
</dbReference>
<keyword evidence="2" id="KW-0962">Peroxisome biogenesis</keyword>
<dbReference type="GO" id="GO:0007031">
    <property type="term" value="P:peroxisome organization"/>
    <property type="evidence" value="ECO:0007669"/>
    <property type="project" value="UniProtKB-KW"/>
</dbReference>
<dbReference type="InterPro" id="IPR023313">
    <property type="entry name" value="UBQ-conjugating_AS"/>
</dbReference>
<dbReference type="GeneID" id="80918035"/>
<dbReference type="Pfam" id="PF00179">
    <property type="entry name" value="UQ_con"/>
    <property type="match status" value="1"/>
</dbReference>
<evidence type="ECO:0000256" key="2">
    <source>
        <dbReference type="ARBA" id="ARBA00022593"/>
    </source>
</evidence>
<dbReference type="AlphaFoldDB" id="A0AA35NGG7"/>
<keyword evidence="6 14" id="KW-0067">ATP-binding</keyword>
<dbReference type="InterPro" id="IPR050113">
    <property type="entry name" value="Ub_conjugating_enzyme"/>
</dbReference>
<keyword evidence="4 14" id="KW-0547">Nucleotide-binding</keyword>
<evidence type="ECO:0000313" key="17">
    <source>
        <dbReference type="Proteomes" id="UP001161438"/>
    </source>
</evidence>
<sequence>MSRITKEYRVILKTLASDDPIVNPYRGIIRSLNPIDETDLSRWEAKIYGPSHTPYENYQFHILIDVPSSYPMTPPRINFEQNDILHCNVKSATGEICLDILKPEDWTPVWDLLHCVHAVWRLLREPVCDSPLDVDMGNIIRCADESAYQGIVKYFLAERERSRYH</sequence>
<dbReference type="PANTHER" id="PTHR24067">
    <property type="entry name" value="UBIQUITIN-CONJUGATING ENZYME E2"/>
    <property type="match status" value="1"/>
</dbReference>
<evidence type="ECO:0000256" key="12">
    <source>
        <dbReference type="ARBA" id="ARBA00081257"/>
    </source>
</evidence>
<evidence type="ECO:0000256" key="11">
    <source>
        <dbReference type="ARBA" id="ARBA00076592"/>
    </source>
</evidence>
<feature type="domain" description="UBC core" evidence="15">
    <location>
        <begin position="1"/>
        <end position="161"/>
    </location>
</feature>
<organism evidence="16 17">
    <name type="scientific">Saccharomyces mikatae IFO 1815</name>
    <dbReference type="NCBI Taxonomy" id="226126"/>
    <lineage>
        <taxon>Eukaryota</taxon>
        <taxon>Fungi</taxon>
        <taxon>Dikarya</taxon>
        <taxon>Ascomycota</taxon>
        <taxon>Saccharomycotina</taxon>
        <taxon>Saccharomycetes</taxon>
        <taxon>Saccharomycetales</taxon>
        <taxon>Saccharomycetaceae</taxon>
        <taxon>Saccharomyces</taxon>
    </lineage>
</organism>
<evidence type="ECO:0000256" key="4">
    <source>
        <dbReference type="ARBA" id="ARBA00022741"/>
    </source>
</evidence>
<evidence type="ECO:0000256" key="7">
    <source>
        <dbReference type="ARBA" id="ARBA00030012"/>
    </source>
</evidence>
<evidence type="ECO:0000256" key="9">
    <source>
        <dbReference type="ARBA" id="ARBA00043952"/>
    </source>
</evidence>
<evidence type="ECO:0000256" key="5">
    <source>
        <dbReference type="ARBA" id="ARBA00022786"/>
    </source>
</evidence>
<evidence type="ECO:0000256" key="8">
    <source>
        <dbReference type="ARBA" id="ARBA00031729"/>
    </source>
</evidence>
<dbReference type="GO" id="GO:0005524">
    <property type="term" value="F:ATP binding"/>
    <property type="evidence" value="ECO:0007669"/>
    <property type="project" value="UniProtKB-UniRule"/>
</dbReference>
<comment type="similarity">
    <text evidence="14">Belongs to the ubiquitin-conjugating enzyme family.</text>
</comment>
<gene>
    <name evidence="16" type="primary">SMKI06G1720</name>
    <name evidence="16" type="ORF">SMKI_06G1720</name>
</gene>
<dbReference type="SMART" id="SM00212">
    <property type="entry name" value="UBCc"/>
    <property type="match status" value="1"/>
</dbReference>
<evidence type="ECO:0000256" key="1">
    <source>
        <dbReference type="ARBA" id="ARBA00012486"/>
    </source>
</evidence>
<evidence type="ECO:0000259" key="15">
    <source>
        <dbReference type="PROSITE" id="PS50127"/>
    </source>
</evidence>
<evidence type="ECO:0000256" key="13">
    <source>
        <dbReference type="PROSITE-ProRule" id="PRU10133"/>
    </source>
</evidence>
<dbReference type="PROSITE" id="PS50127">
    <property type="entry name" value="UBC_2"/>
    <property type="match status" value="1"/>
</dbReference>
<dbReference type="SUPFAM" id="SSF54495">
    <property type="entry name" value="UBC-like"/>
    <property type="match status" value="1"/>
</dbReference>
<dbReference type="Gene3D" id="3.10.110.10">
    <property type="entry name" value="Ubiquitin Conjugating Enzyme"/>
    <property type="match status" value="1"/>
</dbReference>
<dbReference type="InterPro" id="IPR016135">
    <property type="entry name" value="UBQ-conjugating_enzyme/RWD"/>
</dbReference>
<protein>
    <recommendedName>
        <fullName evidence="10">Ubiquitin-conjugating enzyme E2-21 kDa</fullName>
        <ecNumber evidence="1">2.3.2.23</ecNumber>
    </recommendedName>
    <alternativeName>
        <fullName evidence="11">E2 ubiquitin-conjugating enzyme PEX4</fullName>
    </alternativeName>
    <alternativeName>
        <fullName evidence="12">Peroxin-4</fullName>
    </alternativeName>
    <alternativeName>
        <fullName evidence="8">Ubiquitin carrier protein</fullName>
    </alternativeName>
    <alternativeName>
        <fullName evidence="7">Ubiquitin-protein ligase</fullName>
    </alternativeName>
</protein>
<proteinExistence type="inferred from homology"/>
<feature type="active site" description="Glycyl thioester intermediate" evidence="13">
    <location>
        <position position="97"/>
    </location>
</feature>
<dbReference type="InterPro" id="IPR000608">
    <property type="entry name" value="UBC"/>
</dbReference>
<evidence type="ECO:0000256" key="14">
    <source>
        <dbReference type="RuleBase" id="RU362109"/>
    </source>
</evidence>
<evidence type="ECO:0000256" key="6">
    <source>
        <dbReference type="ARBA" id="ARBA00022840"/>
    </source>
</evidence>
<accession>A0AA35NGG7</accession>
<evidence type="ECO:0000313" key="16">
    <source>
        <dbReference type="EMBL" id="CAI4038824.1"/>
    </source>
</evidence>
<evidence type="ECO:0000256" key="3">
    <source>
        <dbReference type="ARBA" id="ARBA00022679"/>
    </source>
</evidence>
<dbReference type="EC" id="2.3.2.23" evidence="1"/>
<dbReference type="GO" id="GO:0061631">
    <property type="term" value="F:ubiquitin conjugating enzyme activity"/>
    <property type="evidence" value="ECO:0007669"/>
    <property type="project" value="UniProtKB-EC"/>
</dbReference>
<comment type="pathway">
    <text evidence="9">Protein modification.</text>
</comment>
<dbReference type="CDD" id="cd23812">
    <property type="entry name" value="UBCc_ScPEX4-like"/>
    <property type="match status" value="1"/>
</dbReference>
<dbReference type="RefSeq" id="XP_056081939.1">
    <property type="nucleotide sequence ID" value="XM_056222226.1"/>
</dbReference>
<evidence type="ECO:0000256" key="10">
    <source>
        <dbReference type="ARBA" id="ARBA00072564"/>
    </source>
</evidence>